<dbReference type="EMBL" id="FOFG01000002">
    <property type="protein sequence ID" value="SEQ02914.1"/>
    <property type="molecule type" value="Genomic_DNA"/>
</dbReference>
<dbReference type="PANTHER" id="PTHR43685">
    <property type="entry name" value="GLYCOSYLTRANSFERASE"/>
    <property type="match status" value="1"/>
</dbReference>
<keyword evidence="3" id="KW-1185">Reference proteome</keyword>
<organism evidence="2 3">
    <name type="scientific">Faunimonas pinastri</name>
    <dbReference type="NCBI Taxonomy" id="1855383"/>
    <lineage>
        <taxon>Bacteria</taxon>
        <taxon>Pseudomonadati</taxon>
        <taxon>Pseudomonadota</taxon>
        <taxon>Alphaproteobacteria</taxon>
        <taxon>Hyphomicrobiales</taxon>
        <taxon>Afifellaceae</taxon>
        <taxon>Faunimonas</taxon>
    </lineage>
</organism>
<keyword evidence="2" id="KW-0808">Transferase</keyword>
<dbReference type="InterPro" id="IPR001173">
    <property type="entry name" value="Glyco_trans_2-like"/>
</dbReference>
<evidence type="ECO:0000313" key="2">
    <source>
        <dbReference type="EMBL" id="SEQ02914.1"/>
    </source>
</evidence>
<dbReference type="AlphaFoldDB" id="A0A1H9CP29"/>
<evidence type="ECO:0000313" key="3">
    <source>
        <dbReference type="Proteomes" id="UP000199647"/>
    </source>
</evidence>
<dbReference type="Gene3D" id="3.90.550.10">
    <property type="entry name" value="Spore Coat Polysaccharide Biosynthesis Protein SpsA, Chain A"/>
    <property type="match status" value="1"/>
</dbReference>
<feature type="domain" description="Glycosyltransferase 2-like" evidence="1">
    <location>
        <begin position="6"/>
        <end position="118"/>
    </location>
</feature>
<protein>
    <submittedName>
        <fullName evidence="2">Glycosyl transferase family 2</fullName>
    </submittedName>
</protein>
<accession>A0A1H9CP29</accession>
<gene>
    <name evidence="2" type="ORF">SAMN05216548_102209</name>
</gene>
<dbReference type="SUPFAM" id="SSF53448">
    <property type="entry name" value="Nucleotide-diphospho-sugar transferases"/>
    <property type="match status" value="1"/>
</dbReference>
<dbReference type="InterPro" id="IPR050834">
    <property type="entry name" value="Glycosyltransf_2"/>
</dbReference>
<reference evidence="2 3" key="1">
    <citation type="submission" date="2016-10" db="EMBL/GenBank/DDBJ databases">
        <authorList>
            <person name="de Groot N.N."/>
        </authorList>
    </citation>
    <scope>NUCLEOTIDE SEQUENCE [LARGE SCALE GENOMIC DNA]</scope>
    <source>
        <strain evidence="2 3">A52C2</strain>
    </source>
</reference>
<name>A0A1H9CP29_9HYPH</name>
<dbReference type="STRING" id="1855383.SAMN05216548_102209"/>
<sequence>MTELTAILAVRDRPDLLPAILDALAKQSLGRERFEILIVLDGIAETALGDAAGPFRQALRSVRQNRSGLAAARNLAVYLAKAPVLVFLSEQDLPGPDLLLAHLAAHLQYTGENAAVTGQVELRASPATPLLRYLTDVTGELFLSRTAREQASPDNEPLREGRFSCKRAMLIEHGIYHPALHSGADHEELEWRLRSRGLYVVHQPEARTEFAGAVDLDRWCRQAIHEGGAKLRASRLHDSDELRDKLAAERLIDTFRERRLDYASHLRWTRDLDRLATERAAGGLDNSNRLIATLHSAYAKAFELCRGKGAWDAAEEPRLAATDRPGSRRPENYRSLLDFGVRFETPTMP</sequence>
<dbReference type="Pfam" id="PF00535">
    <property type="entry name" value="Glycos_transf_2"/>
    <property type="match status" value="1"/>
</dbReference>
<evidence type="ECO:0000259" key="1">
    <source>
        <dbReference type="Pfam" id="PF00535"/>
    </source>
</evidence>
<dbReference type="PANTHER" id="PTHR43685:SF3">
    <property type="entry name" value="SLR2126 PROTEIN"/>
    <property type="match status" value="1"/>
</dbReference>
<proteinExistence type="predicted"/>
<dbReference type="InterPro" id="IPR029044">
    <property type="entry name" value="Nucleotide-diphossugar_trans"/>
</dbReference>
<dbReference type="GO" id="GO:0016740">
    <property type="term" value="F:transferase activity"/>
    <property type="evidence" value="ECO:0007669"/>
    <property type="project" value="UniProtKB-KW"/>
</dbReference>
<dbReference type="Proteomes" id="UP000199647">
    <property type="component" value="Unassembled WGS sequence"/>
</dbReference>
<dbReference type="CDD" id="cd00761">
    <property type="entry name" value="Glyco_tranf_GTA_type"/>
    <property type="match status" value="1"/>
</dbReference>
<dbReference type="RefSeq" id="WP_092495376.1">
    <property type="nucleotide sequence ID" value="NZ_FOFG01000002.1"/>
</dbReference>
<dbReference type="OrthoDB" id="932345at2"/>